<dbReference type="EMBL" id="CM016556">
    <property type="protein sequence ID" value="TKW15958.1"/>
    <property type="molecule type" value="Genomic_DNA"/>
</dbReference>
<name>A0A4U6UIN1_SETVI</name>
<accession>A0A4U6UIN1</accession>
<feature type="compositionally biased region" description="Polar residues" evidence="1">
    <location>
        <begin position="1"/>
        <end position="11"/>
    </location>
</feature>
<evidence type="ECO:0000313" key="3">
    <source>
        <dbReference type="Proteomes" id="UP000298652"/>
    </source>
</evidence>
<gene>
    <name evidence="2" type="ORF">SEVIR_5G267200v2</name>
</gene>
<sequence>MCRNGHQSGSQVGPLATNHGSPKLPRHPAMAWPLPGAPPLLRRRPRPLLTGPAASALCNERKPSRPLHLPCRTRLLLALPSLTIGTHRPRRFLFRPSLAACALGEIACSWIRAMSVSIRSIRNNIAPAHFFDQ</sequence>
<dbReference type="AlphaFoldDB" id="A0A4U6UIN1"/>
<dbReference type="Gramene" id="TKW15958">
    <property type="protein sequence ID" value="TKW15958"/>
    <property type="gene ID" value="SEVIR_5G267200v2"/>
</dbReference>
<protein>
    <submittedName>
        <fullName evidence="2">Uncharacterized protein</fullName>
    </submittedName>
</protein>
<evidence type="ECO:0000313" key="2">
    <source>
        <dbReference type="EMBL" id="TKW15958.1"/>
    </source>
</evidence>
<organism evidence="2 3">
    <name type="scientific">Setaria viridis</name>
    <name type="common">Green bristlegrass</name>
    <name type="synonym">Setaria italica subsp. viridis</name>
    <dbReference type="NCBI Taxonomy" id="4556"/>
    <lineage>
        <taxon>Eukaryota</taxon>
        <taxon>Viridiplantae</taxon>
        <taxon>Streptophyta</taxon>
        <taxon>Embryophyta</taxon>
        <taxon>Tracheophyta</taxon>
        <taxon>Spermatophyta</taxon>
        <taxon>Magnoliopsida</taxon>
        <taxon>Liliopsida</taxon>
        <taxon>Poales</taxon>
        <taxon>Poaceae</taxon>
        <taxon>PACMAD clade</taxon>
        <taxon>Panicoideae</taxon>
        <taxon>Panicodae</taxon>
        <taxon>Paniceae</taxon>
        <taxon>Cenchrinae</taxon>
        <taxon>Setaria</taxon>
    </lineage>
</organism>
<dbReference type="Proteomes" id="UP000298652">
    <property type="component" value="Chromosome 5"/>
</dbReference>
<proteinExistence type="predicted"/>
<keyword evidence="3" id="KW-1185">Reference proteome</keyword>
<evidence type="ECO:0000256" key="1">
    <source>
        <dbReference type="SAM" id="MobiDB-lite"/>
    </source>
</evidence>
<reference evidence="2" key="1">
    <citation type="submission" date="2019-03" db="EMBL/GenBank/DDBJ databases">
        <title>WGS assembly of Setaria viridis.</title>
        <authorList>
            <person name="Huang P."/>
            <person name="Jenkins J."/>
            <person name="Grimwood J."/>
            <person name="Barry K."/>
            <person name="Healey A."/>
            <person name="Mamidi S."/>
            <person name="Sreedasyam A."/>
            <person name="Shu S."/>
            <person name="Feldman M."/>
            <person name="Wu J."/>
            <person name="Yu Y."/>
            <person name="Chen C."/>
            <person name="Johnson J."/>
            <person name="Rokhsar D."/>
            <person name="Baxter I."/>
            <person name="Schmutz J."/>
            <person name="Brutnell T."/>
            <person name="Kellogg E."/>
        </authorList>
    </citation>
    <scope>NUCLEOTIDE SEQUENCE [LARGE SCALE GENOMIC DNA]</scope>
</reference>
<feature type="region of interest" description="Disordered" evidence="1">
    <location>
        <begin position="1"/>
        <end position="27"/>
    </location>
</feature>